<organism evidence="1 2">
    <name type="scientific">Melipona quadrifasciata</name>
    <dbReference type="NCBI Taxonomy" id="166423"/>
    <lineage>
        <taxon>Eukaryota</taxon>
        <taxon>Metazoa</taxon>
        <taxon>Ecdysozoa</taxon>
        <taxon>Arthropoda</taxon>
        <taxon>Hexapoda</taxon>
        <taxon>Insecta</taxon>
        <taxon>Pterygota</taxon>
        <taxon>Neoptera</taxon>
        <taxon>Endopterygota</taxon>
        <taxon>Hymenoptera</taxon>
        <taxon>Apocrita</taxon>
        <taxon>Aculeata</taxon>
        <taxon>Apoidea</taxon>
        <taxon>Anthophila</taxon>
        <taxon>Apidae</taxon>
        <taxon>Melipona</taxon>
    </lineage>
</organism>
<name>A0A0M8ZYZ4_9HYME</name>
<sequence length="72" mass="8276">MKRTRSCLENQFGTLDTLFSRKSDLYRRVSSRRSLVDPEERLDCSLRKPLCPPVLSASATATKLNQRTFTLL</sequence>
<reference evidence="1 2" key="1">
    <citation type="submission" date="2015-07" db="EMBL/GenBank/DDBJ databases">
        <title>The genome of Melipona quadrifasciata.</title>
        <authorList>
            <person name="Pan H."/>
            <person name="Kapheim K."/>
        </authorList>
    </citation>
    <scope>NUCLEOTIDE SEQUENCE [LARGE SCALE GENOMIC DNA]</scope>
    <source>
        <strain evidence="1">0111107301</strain>
        <tissue evidence="1">Whole body</tissue>
    </source>
</reference>
<dbReference type="Proteomes" id="UP000053105">
    <property type="component" value="Unassembled WGS sequence"/>
</dbReference>
<dbReference type="EMBL" id="KQ435809">
    <property type="protein sequence ID" value="KOX72956.1"/>
    <property type="molecule type" value="Genomic_DNA"/>
</dbReference>
<protein>
    <submittedName>
        <fullName evidence="1">Uncharacterized protein</fullName>
    </submittedName>
</protein>
<proteinExistence type="predicted"/>
<evidence type="ECO:0000313" key="2">
    <source>
        <dbReference type="Proteomes" id="UP000053105"/>
    </source>
</evidence>
<accession>A0A0M8ZYZ4</accession>
<dbReference type="AlphaFoldDB" id="A0A0M8ZYZ4"/>
<keyword evidence="2" id="KW-1185">Reference proteome</keyword>
<evidence type="ECO:0000313" key="1">
    <source>
        <dbReference type="EMBL" id="KOX72956.1"/>
    </source>
</evidence>
<gene>
    <name evidence="1" type="ORF">WN51_02057</name>
</gene>